<evidence type="ECO:0000256" key="8">
    <source>
        <dbReference type="ARBA" id="ARBA00023170"/>
    </source>
</evidence>
<evidence type="ECO:0000256" key="2">
    <source>
        <dbReference type="ARBA" id="ARBA00022475"/>
    </source>
</evidence>
<keyword evidence="12" id="KW-1185">Reference proteome</keyword>
<evidence type="ECO:0000256" key="5">
    <source>
        <dbReference type="ARBA" id="ARBA00022725"/>
    </source>
</evidence>
<evidence type="ECO:0000313" key="11">
    <source>
        <dbReference type="EMBL" id="CAH1154479.1"/>
    </source>
</evidence>
<evidence type="ECO:0000256" key="3">
    <source>
        <dbReference type="ARBA" id="ARBA00022606"/>
    </source>
</evidence>
<keyword evidence="7 10" id="KW-0472">Membrane</keyword>
<dbReference type="GO" id="GO:0004984">
    <property type="term" value="F:olfactory receptor activity"/>
    <property type="evidence" value="ECO:0007669"/>
    <property type="project" value="InterPro"/>
</dbReference>
<dbReference type="GO" id="GO:0005549">
    <property type="term" value="F:odorant binding"/>
    <property type="evidence" value="ECO:0007669"/>
    <property type="project" value="InterPro"/>
</dbReference>
<reference evidence="11" key="1">
    <citation type="submission" date="2022-01" db="EMBL/GenBank/DDBJ databases">
        <authorList>
            <person name="King R."/>
        </authorList>
    </citation>
    <scope>NUCLEOTIDE SEQUENCE</scope>
</reference>
<dbReference type="PANTHER" id="PTHR21137:SF35">
    <property type="entry name" value="ODORANT RECEPTOR 19A-RELATED"/>
    <property type="match status" value="1"/>
</dbReference>
<evidence type="ECO:0000256" key="6">
    <source>
        <dbReference type="ARBA" id="ARBA00022989"/>
    </source>
</evidence>
<evidence type="ECO:0000313" key="12">
    <source>
        <dbReference type="Proteomes" id="UP001153737"/>
    </source>
</evidence>
<reference evidence="11" key="2">
    <citation type="submission" date="2022-10" db="EMBL/GenBank/DDBJ databases">
        <authorList>
            <consortium name="ENA_rothamsted_submissions"/>
            <consortium name="culmorum"/>
            <person name="King R."/>
        </authorList>
    </citation>
    <scope>NUCLEOTIDE SEQUENCE</scope>
</reference>
<protein>
    <recommendedName>
        <fullName evidence="13">Odorant receptor</fullName>
    </recommendedName>
</protein>
<dbReference type="PANTHER" id="PTHR21137">
    <property type="entry name" value="ODORANT RECEPTOR"/>
    <property type="match status" value="1"/>
</dbReference>
<name>A0A9P0DPS0_PHACE</name>
<dbReference type="GO" id="GO:0005886">
    <property type="term" value="C:plasma membrane"/>
    <property type="evidence" value="ECO:0007669"/>
    <property type="project" value="UniProtKB-SubCell"/>
</dbReference>
<sequence length="249" mass="29271">MMTSIGFLFMVTTFNEWKLMDAESKSLIYRGWFPFDIKDPTYFNVAYFFQYLAGFWLCWFTIMLDSLLISMVTFATARIAVLGYKFENFEMYSDGRNESTFHCLRNIVTEHQNLIRYVEDIQKSLKWYLLGEFLIKSYHITVSLLNVIHATNKEEIIFYQSMVIGLLLHVSMFYYNANELSSESTNLSVRIFKSNWYDQSSGVVRSLSIVMARVQRPLVLSMGNIRVIDNDLIVNMIKAAYTFLLYQEI</sequence>
<keyword evidence="4 10" id="KW-0812">Transmembrane</keyword>
<comment type="subcellular location">
    <subcellularLocation>
        <location evidence="1">Cell membrane</location>
        <topology evidence="1">Multi-pass membrane protein</topology>
    </subcellularLocation>
</comment>
<accession>A0A9P0DPS0</accession>
<keyword evidence="3" id="KW-0716">Sensory transduction</keyword>
<keyword evidence="6 10" id="KW-1133">Transmembrane helix</keyword>
<keyword evidence="8" id="KW-0675">Receptor</keyword>
<dbReference type="InterPro" id="IPR004117">
    <property type="entry name" value="7tm6_olfct_rcpt"/>
</dbReference>
<proteinExistence type="predicted"/>
<dbReference type="EMBL" id="OU896722">
    <property type="protein sequence ID" value="CAH1154479.1"/>
    <property type="molecule type" value="Genomic_DNA"/>
</dbReference>
<evidence type="ECO:0000256" key="10">
    <source>
        <dbReference type="SAM" id="Phobius"/>
    </source>
</evidence>
<keyword evidence="5" id="KW-0552">Olfaction</keyword>
<dbReference type="Pfam" id="PF02949">
    <property type="entry name" value="7tm_6"/>
    <property type="match status" value="1"/>
</dbReference>
<evidence type="ECO:0000256" key="7">
    <source>
        <dbReference type="ARBA" id="ARBA00023136"/>
    </source>
</evidence>
<keyword evidence="2" id="KW-1003">Cell membrane</keyword>
<evidence type="ECO:0008006" key="13">
    <source>
        <dbReference type="Google" id="ProtNLM"/>
    </source>
</evidence>
<evidence type="ECO:0000256" key="1">
    <source>
        <dbReference type="ARBA" id="ARBA00004651"/>
    </source>
</evidence>
<dbReference type="AlphaFoldDB" id="A0A9P0DPS0"/>
<gene>
    <name evidence="11" type="ORF">PHAECO_LOCUS5088</name>
</gene>
<feature type="transmembrane region" description="Helical" evidence="10">
    <location>
        <begin position="46"/>
        <end position="69"/>
    </location>
</feature>
<evidence type="ECO:0000256" key="9">
    <source>
        <dbReference type="ARBA" id="ARBA00023224"/>
    </source>
</evidence>
<keyword evidence="9" id="KW-0807">Transducer</keyword>
<organism evidence="11 12">
    <name type="scientific">Phaedon cochleariae</name>
    <name type="common">Mustard beetle</name>
    <dbReference type="NCBI Taxonomy" id="80249"/>
    <lineage>
        <taxon>Eukaryota</taxon>
        <taxon>Metazoa</taxon>
        <taxon>Ecdysozoa</taxon>
        <taxon>Arthropoda</taxon>
        <taxon>Hexapoda</taxon>
        <taxon>Insecta</taxon>
        <taxon>Pterygota</taxon>
        <taxon>Neoptera</taxon>
        <taxon>Endopterygota</taxon>
        <taxon>Coleoptera</taxon>
        <taxon>Polyphaga</taxon>
        <taxon>Cucujiformia</taxon>
        <taxon>Chrysomeloidea</taxon>
        <taxon>Chrysomelidae</taxon>
        <taxon>Chrysomelinae</taxon>
        <taxon>Chrysomelini</taxon>
        <taxon>Phaedon</taxon>
    </lineage>
</organism>
<dbReference type="GO" id="GO:0007165">
    <property type="term" value="P:signal transduction"/>
    <property type="evidence" value="ECO:0007669"/>
    <property type="project" value="UniProtKB-KW"/>
</dbReference>
<evidence type="ECO:0000256" key="4">
    <source>
        <dbReference type="ARBA" id="ARBA00022692"/>
    </source>
</evidence>
<dbReference type="Proteomes" id="UP001153737">
    <property type="component" value="Chromosome 16"/>
</dbReference>